<feature type="transmembrane region" description="Helical" evidence="1">
    <location>
        <begin position="180"/>
        <end position="198"/>
    </location>
</feature>
<evidence type="ECO:0008006" key="4">
    <source>
        <dbReference type="Google" id="ProtNLM"/>
    </source>
</evidence>
<gene>
    <name evidence="2" type="ORF">GCM10009765_82840</name>
</gene>
<feature type="transmembrane region" description="Helical" evidence="1">
    <location>
        <begin position="46"/>
        <end position="67"/>
    </location>
</feature>
<evidence type="ECO:0000313" key="3">
    <source>
        <dbReference type="Proteomes" id="UP001500618"/>
    </source>
</evidence>
<reference evidence="3" key="1">
    <citation type="journal article" date="2019" name="Int. J. Syst. Evol. Microbiol.">
        <title>The Global Catalogue of Microorganisms (GCM) 10K type strain sequencing project: providing services to taxonomists for standard genome sequencing and annotation.</title>
        <authorList>
            <consortium name="The Broad Institute Genomics Platform"/>
            <consortium name="The Broad Institute Genome Sequencing Center for Infectious Disease"/>
            <person name="Wu L."/>
            <person name="Ma J."/>
        </authorList>
    </citation>
    <scope>NUCLEOTIDE SEQUENCE [LARGE SCALE GENOMIC DNA]</scope>
    <source>
        <strain evidence="3">JCM 14718</strain>
    </source>
</reference>
<evidence type="ECO:0000256" key="1">
    <source>
        <dbReference type="SAM" id="Phobius"/>
    </source>
</evidence>
<sequence length="210" mass="21102">MPGSVRVRAMAALVAVVMAAGLVGSAQVAAGFGNHYLSELAVGPRSGYYTAGVFVAAVAVLLLWAVFVRAGRAWWMAGGALAVAGVALLGSASVPCTAGCPLPVADGLVSVQDTIHASVSNFALVALMIAAAVTADLVPVRTVRIGSVVAAVLLGVSLVALSGWAILVRSHDLVPAVAERIAVVAAGGWTVLVAGWFVRAPIRTGARAER</sequence>
<dbReference type="InterPro" id="IPR009339">
    <property type="entry name" value="DUF998"/>
</dbReference>
<dbReference type="RefSeq" id="WP_344315459.1">
    <property type="nucleotide sequence ID" value="NZ_BAAANY010000053.1"/>
</dbReference>
<feature type="transmembrane region" description="Helical" evidence="1">
    <location>
        <begin position="145"/>
        <end position="168"/>
    </location>
</feature>
<dbReference type="Pfam" id="PF06197">
    <property type="entry name" value="DUF998"/>
    <property type="match status" value="1"/>
</dbReference>
<dbReference type="EMBL" id="BAAANY010000053">
    <property type="protein sequence ID" value="GAA1722280.1"/>
    <property type="molecule type" value="Genomic_DNA"/>
</dbReference>
<protein>
    <recommendedName>
        <fullName evidence="4">DUF998 domain-containing protein</fullName>
    </recommendedName>
</protein>
<keyword evidence="1" id="KW-1133">Transmembrane helix</keyword>
<feature type="transmembrane region" description="Helical" evidence="1">
    <location>
        <begin position="114"/>
        <end position="133"/>
    </location>
</feature>
<proteinExistence type="predicted"/>
<organism evidence="2 3">
    <name type="scientific">Fodinicola feengrottensis</name>
    <dbReference type="NCBI Taxonomy" id="435914"/>
    <lineage>
        <taxon>Bacteria</taxon>
        <taxon>Bacillati</taxon>
        <taxon>Actinomycetota</taxon>
        <taxon>Actinomycetes</taxon>
        <taxon>Mycobacteriales</taxon>
        <taxon>Fodinicola</taxon>
    </lineage>
</organism>
<keyword evidence="3" id="KW-1185">Reference proteome</keyword>
<evidence type="ECO:0000313" key="2">
    <source>
        <dbReference type="EMBL" id="GAA1722280.1"/>
    </source>
</evidence>
<feature type="transmembrane region" description="Helical" evidence="1">
    <location>
        <begin position="74"/>
        <end position="94"/>
    </location>
</feature>
<name>A0ABP4VEL5_9ACTN</name>
<dbReference type="Proteomes" id="UP001500618">
    <property type="component" value="Unassembled WGS sequence"/>
</dbReference>
<comment type="caution">
    <text evidence="2">The sequence shown here is derived from an EMBL/GenBank/DDBJ whole genome shotgun (WGS) entry which is preliminary data.</text>
</comment>
<keyword evidence="1" id="KW-0812">Transmembrane</keyword>
<keyword evidence="1" id="KW-0472">Membrane</keyword>
<accession>A0ABP4VEL5</accession>